<dbReference type="GO" id="GO:0022857">
    <property type="term" value="F:transmembrane transporter activity"/>
    <property type="evidence" value="ECO:0007669"/>
    <property type="project" value="InterPro"/>
</dbReference>
<dbReference type="PROSITE" id="PS50850">
    <property type="entry name" value="MFS"/>
    <property type="match status" value="1"/>
</dbReference>
<feature type="transmembrane region" description="Helical" evidence="4">
    <location>
        <begin position="244"/>
        <end position="262"/>
    </location>
</feature>
<evidence type="ECO:0000259" key="5">
    <source>
        <dbReference type="PROSITE" id="PS50850"/>
    </source>
</evidence>
<dbReference type="SUPFAM" id="SSF103473">
    <property type="entry name" value="MFS general substrate transporter"/>
    <property type="match status" value="1"/>
</dbReference>
<dbReference type="EMBL" id="LBWG01000016">
    <property type="protein sequence ID" value="KKR03933.1"/>
    <property type="molecule type" value="Genomic_DNA"/>
</dbReference>
<feature type="transmembrane region" description="Helical" evidence="4">
    <location>
        <begin position="75"/>
        <end position="92"/>
    </location>
</feature>
<protein>
    <submittedName>
        <fullName evidence="6">Nitrate/nitrite transporter</fullName>
    </submittedName>
</protein>
<accession>A0A0G0MLA0</accession>
<dbReference type="AlphaFoldDB" id="A0A0G0MLA0"/>
<keyword evidence="3 4" id="KW-0472">Membrane</keyword>
<dbReference type="Proteomes" id="UP000033935">
    <property type="component" value="Unassembled WGS sequence"/>
</dbReference>
<feature type="domain" description="Major facilitator superfamily (MFS) profile" evidence="5">
    <location>
        <begin position="1"/>
        <end position="393"/>
    </location>
</feature>
<feature type="transmembrane region" description="Helical" evidence="4">
    <location>
        <begin position="15"/>
        <end position="35"/>
    </location>
</feature>
<evidence type="ECO:0000256" key="4">
    <source>
        <dbReference type="SAM" id="Phobius"/>
    </source>
</evidence>
<evidence type="ECO:0000256" key="1">
    <source>
        <dbReference type="ARBA" id="ARBA00022692"/>
    </source>
</evidence>
<organism evidence="6 7">
    <name type="scientific">Candidatus Uhrbacteria bacterium GW2011_GWF2_39_13</name>
    <dbReference type="NCBI Taxonomy" id="1618995"/>
    <lineage>
        <taxon>Bacteria</taxon>
        <taxon>Candidatus Uhriibacteriota</taxon>
    </lineage>
</organism>
<evidence type="ECO:0000256" key="2">
    <source>
        <dbReference type="ARBA" id="ARBA00022989"/>
    </source>
</evidence>
<feature type="transmembrane region" description="Helical" evidence="4">
    <location>
        <begin position="283"/>
        <end position="315"/>
    </location>
</feature>
<feature type="transmembrane region" description="Helical" evidence="4">
    <location>
        <begin position="142"/>
        <end position="162"/>
    </location>
</feature>
<proteinExistence type="predicted"/>
<dbReference type="InterPro" id="IPR020846">
    <property type="entry name" value="MFS_dom"/>
</dbReference>
<dbReference type="Pfam" id="PF07690">
    <property type="entry name" value="MFS_1"/>
    <property type="match status" value="1"/>
</dbReference>
<keyword evidence="1 4" id="KW-0812">Transmembrane</keyword>
<keyword evidence="2 4" id="KW-1133">Transmembrane helix</keyword>
<feature type="transmembrane region" description="Helical" evidence="4">
    <location>
        <begin position="41"/>
        <end position="63"/>
    </location>
</feature>
<comment type="caution">
    <text evidence="6">The sequence shown here is derived from an EMBL/GenBank/DDBJ whole genome shotgun (WGS) entry which is preliminary data.</text>
</comment>
<evidence type="ECO:0000256" key="3">
    <source>
        <dbReference type="ARBA" id="ARBA00023136"/>
    </source>
</evidence>
<sequence length="393" mass="44480">MEINQKKLENNIWKFYLYEILYSLMFYTPIIILFYQHNGLTLTQIMVLQSISAIIWIVMEIPTGHFADSIGKKKSLLITSVFATLAMIAFVLGTNFYYFLIATIFWALAGAFISGADSAFIYDTLKSLGKENSYKKVWGNTVFFYSIGISIASVVGGLLGGFNLRYPFLAMIPFYLLLILVSLSFYEPEPRETFSKQSSIFNSMKAVKKSVFQNKKIRQLLLYSAIIASAIGVAYWLYQPYFKLSGLDAVYFGLVFATFNVIKALSAKYSHIIEELLGQNTSLVLLFLLTSLCYILMGNIIFIFSFVIVFIFQFIDGFSSVVISDYIHKETDSTIRATVFSVKSFIEHIFYALMAPMVGWLVDVYTLPQALTVMGIIIGIAGFILVVPFLKRN</sequence>
<dbReference type="InterPro" id="IPR036259">
    <property type="entry name" value="MFS_trans_sf"/>
</dbReference>
<name>A0A0G0MLA0_9BACT</name>
<feature type="transmembrane region" description="Helical" evidence="4">
    <location>
        <begin position="98"/>
        <end position="122"/>
    </location>
</feature>
<evidence type="ECO:0000313" key="6">
    <source>
        <dbReference type="EMBL" id="KKR03933.1"/>
    </source>
</evidence>
<gene>
    <name evidence="6" type="ORF">UT30_C0016G0004</name>
</gene>
<feature type="transmembrane region" description="Helical" evidence="4">
    <location>
        <begin position="370"/>
        <end position="390"/>
    </location>
</feature>
<dbReference type="InterPro" id="IPR011701">
    <property type="entry name" value="MFS"/>
</dbReference>
<feature type="transmembrane region" description="Helical" evidence="4">
    <location>
        <begin position="168"/>
        <end position="186"/>
    </location>
</feature>
<dbReference type="Gene3D" id="1.20.1250.20">
    <property type="entry name" value="MFS general substrate transporter like domains"/>
    <property type="match status" value="2"/>
</dbReference>
<reference evidence="6 7" key="1">
    <citation type="journal article" date="2015" name="Nature">
        <title>rRNA introns, odd ribosomes, and small enigmatic genomes across a large radiation of phyla.</title>
        <authorList>
            <person name="Brown C.T."/>
            <person name="Hug L.A."/>
            <person name="Thomas B.C."/>
            <person name="Sharon I."/>
            <person name="Castelle C.J."/>
            <person name="Singh A."/>
            <person name="Wilkins M.J."/>
            <person name="Williams K.H."/>
            <person name="Banfield J.F."/>
        </authorList>
    </citation>
    <scope>NUCLEOTIDE SEQUENCE [LARGE SCALE GENOMIC DNA]</scope>
</reference>
<dbReference type="PANTHER" id="PTHR23530">
    <property type="entry name" value="TRANSPORT PROTEIN-RELATED"/>
    <property type="match status" value="1"/>
</dbReference>
<dbReference type="PANTHER" id="PTHR23530:SF1">
    <property type="entry name" value="PERMEASE, MAJOR FACILITATOR SUPERFAMILY-RELATED"/>
    <property type="match status" value="1"/>
</dbReference>
<evidence type="ECO:0000313" key="7">
    <source>
        <dbReference type="Proteomes" id="UP000033935"/>
    </source>
</evidence>
<feature type="transmembrane region" description="Helical" evidence="4">
    <location>
        <begin position="220"/>
        <end position="238"/>
    </location>
</feature>
<dbReference type="InterPro" id="IPR053160">
    <property type="entry name" value="MFS_DHA3_Transporter"/>
</dbReference>